<gene>
    <name evidence="3" type="ORF">DPMN_080216</name>
</gene>
<organism evidence="3 4">
    <name type="scientific">Dreissena polymorpha</name>
    <name type="common">Zebra mussel</name>
    <name type="synonym">Mytilus polymorpha</name>
    <dbReference type="NCBI Taxonomy" id="45954"/>
    <lineage>
        <taxon>Eukaryota</taxon>
        <taxon>Metazoa</taxon>
        <taxon>Spiralia</taxon>
        <taxon>Lophotrochozoa</taxon>
        <taxon>Mollusca</taxon>
        <taxon>Bivalvia</taxon>
        <taxon>Autobranchia</taxon>
        <taxon>Heteroconchia</taxon>
        <taxon>Euheterodonta</taxon>
        <taxon>Imparidentia</taxon>
        <taxon>Neoheterodontei</taxon>
        <taxon>Myida</taxon>
        <taxon>Dreissenoidea</taxon>
        <taxon>Dreissenidae</taxon>
        <taxon>Dreissena</taxon>
    </lineage>
</organism>
<dbReference type="EMBL" id="JAIWYP010000015">
    <property type="protein sequence ID" value="KAH3705151.1"/>
    <property type="molecule type" value="Genomic_DNA"/>
</dbReference>
<keyword evidence="2" id="KW-0812">Transmembrane</keyword>
<dbReference type="Proteomes" id="UP000828390">
    <property type="component" value="Unassembled WGS sequence"/>
</dbReference>
<dbReference type="InterPro" id="IPR008405">
    <property type="entry name" value="ApoL"/>
</dbReference>
<sequence length="286" mass="29660">MNAGAEIKVIILKDLQKKLQTFRRKTDELAASLEEVARVYNKAFLDVKKATIAGSAAGVVGGTMGVIGLVMAPFTAGASLLVSAAGAGVGALGGITAGGAAIGESVERKNAVKKAEEIVKKFEQERKDVIKDCKQITDLLGADNLDKDFPFWASFITKLIIGSSTIAWSVALRALNGIVSGIRLGKAISEFSLEAVMAGGGVATCALRAGSVAARGLHVVGAAVGIILIPIDLGFLVHSAHAVATDKVSDTSKKISQMAEKLRASCPSEGEIDDAVFKTIEKLINQ</sequence>
<protein>
    <submittedName>
        <fullName evidence="3">Uncharacterized protein</fullName>
    </submittedName>
</protein>
<dbReference type="GO" id="GO:0016020">
    <property type="term" value="C:membrane"/>
    <property type="evidence" value="ECO:0007669"/>
    <property type="project" value="TreeGrafter"/>
</dbReference>
<dbReference type="GO" id="GO:0005576">
    <property type="term" value="C:extracellular region"/>
    <property type="evidence" value="ECO:0007669"/>
    <property type="project" value="InterPro"/>
</dbReference>
<reference evidence="3" key="2">
    <citation type="submission" date="2020-11" db="EMBL/GenBank/DDBJ databases">
        <authorList>
            <person name="McCartney M.A."/>
            <person name="Auch B."/>
            <person name="Kono T."/>
            <person name="Mallez S."/>
            <person name="Becker A."/>
            <person name="Gohl D.M."/>
            <person name="Silverstein K.A.T."/>
            <person name="Koren S."/>
            <person name="Bechman K.B."/>
            <person name="Herman A."/>
            <person name="Abrahante J.E."/>
            <person name="Garbe J."/>
        </authorList>
    </citation>
    <scope>NUCLEOTIDE SEQUENCE</scope>
    <source>
        <strain evidence="3">Duluth1</strain>
        <tissue evidence="3">Whole animal</tissue>
    </source>
</reference>
<comment type="caution">
    <text evidence="3">The sequence shown here is derived from an EMBL/GenBank/DDBJ whole genome shotgun (WGS) entry which is preliminary data.</text>
</comment>
<dbReference type="GO" id="GO:0008289">
    <property type="term" value="F:lipid binding"/>
    <property type="evidence" value="ECO:0007669"/>
    <property type="project" value="InterPro"/>
</dbReference>
<evidence type="ECO:0000256" key="2">
    <source>
        <dbReference type="SAM" id="Phobius"/>
    </source>
</evidence>
<dbReference type="GO" id="GO:0006869">
    <property type="term" value="P:lipid transport"/>
    <property type="evidence" value="ECO:0007669"/>
    <property type="project" value="InterPro"/>
</dbReference>
<accession>A0A9D4BRR7</accession>
<keyword evidence="4" id="KW-1185">Reference proteome</keyword>
<feature type="transmembrane region" description="Helical" evidence="2">
    <location>
        <begin position="52"/>
        <end position="74"/>
    </location>
</feature>
<dbReference type="PANTHER" id="PTHR14096">
    <property type="entry name" value="APOLIPOPROTEIN L"/>
    <property type="match status" value="1"/>
</dbReference>
<comment type="similarity">
    <text evidence="1">Belongs to the apolipoprotein L family.</text>
</comment>
<name>A0A9D4BRR7_DREPO</name>
<dbReference type="AlphaFoldDB" id="A0A9D4BRR7"/>
<evidence type="ECO:0000313" key="4">
    <source>
        <dbReference type="Proteomes" id="UP000828390"/>
    </source>
</evidence>
<reference evidence="3" key="1">
    <citation type="journal article" date="2019" name="bioRxiv">
        <title>The Genome of the Zebra Mussel, Dreissena polymorpha: A Resource for Invasive Species Research.</title>
        <authorList>
            <person name="McCartney M.A."/>
            <person name="Auch B."/>
            <person name="Kono T."/>
            <person name="Mallez S."/>
            <person name="Zhang Y."/>
            <person name="Obille A."/>
            <person name="Becker A."/>
            <person name="Abrahante J.E."/>
            <person name="Garbe J."/>
            <person name="Badalamenti J.P."/>
            <person name="Herman A."/>
            <person name="Mangelson H."/>
            <person name="Liachko I."/>
            <person name="Sullivan S."/>
            <person name="Sone E.D."/>
            <person name="Koren S."/>
            <person name="Silverstein K.A.T."/>
            <person name="Beckman K.B."/>
            <person name="Gohl D.M."/>
        </authorList>
    </citation>
    <scope>NUCLEOTIDE SEQUENCE</scope>
    <source>
        <strain evidence="3">Duluth1</strain>
        <tissue evidence="3">Whole animal</tissue>
    </source>
</reference>
<evidence type="ECO:0000313" key="3">
    <source>
        <dbReference type="EMBL" id="KAH3705151.1"/>
    </source>
</evidence>
<dbReference type="GO" id="GO:0042157">
    <property type="term" value="P:lipoprotein metabolic process"/>
    <property type="evidence" value="ECO:0007669"/>
    <property type="project" value="InterPro"/>
</dbReference>
<dbReference type="PANTHER" id="PTHR14096:SF28">
    <property type="entry name" value="APOLIPOPROTEIN L, 1-RELATED"/>
    <property type="match status" value="1"/>
</dbReference>
<dbReference type="Pfam" id="PF05461">
    <property type="entry name" value="ApoL"/>
    <property type="match status" value="1"/>
</dbReference>
<feature type="transmembrane region" description="Helical" evidence="2">
    <location>
        <begin position="80"/>
        <end position="103"/>
    </location>
</feature>
<keyword evidence="2" id="KW-1133">Transmembrane helix</keyword>
<proteinExistence type="inferred from homology"/>
<evidence type="ECO:0000256" key="1">
    <source>
        <dbReference type="ARBA" id="ARBA00010090"/>
    </source>
</evidence>
<keyword evidence="2" id="KW-0472">Membrane</keyword>